<protein>
    <submittedName>
        <fullName evidence="2">Uncharacterized protein</fullName>
    </submittedName>
</protein>
<sequence length="60" mass="7058">FHALFSKSTFVLCGFQLAALLGYNFFPKCFMILLRPELNIKEQLINKKKLNNENIIFYSK</sequence>
<evidence type="ECO:0000313" key="2">
    <source>
        <dbReference type="Ensembl" id="ENSPTXP00000025097.1"/>
    </source>
</evidence>
<keyword evidence="1" id="KW-0472">Membrane</keyword>
<evidence type="ECO:0000313" key="3">
    <source>
        <dbReference type="Proteomes" id="UP000472273"/>
    </source>
</evidence>
<keyword evidence="3" id="KW-1185">Reference proteome</keyword>
<accession>A0A670ZQQ6</accession>
<feature type="transmembrane region" description="Helical" evidence="1">
    <location>
        <begin position="6"/>
        <end position="26"/>
    </location>
</feature>
<keyword evidence="1" id="KW-1133">Transmembrane helix</keyword>
<organism evidence="2 3">
    <name type="scientific">Pseudonaja textilis</name>
    <name type="common">Eastern brown snake</name>
    <dbReference type="NCBI Taxonomy" id="8673"/>
    <lineage>
        <taxon>Eukaryota</taxon>
        <taxon>Metazoa</taxon>
        <taxon>Chordata</taxon>
        <taxon>Craniata</taxon>
        <taxon>Vertebrata</taxon>
        <taxon>Euteleostomi</taxon>
        <taxon>Lepidosauria</taxon>
        <taxon>Squamata</taxon>
        <taxon>Bifurcata</taxon>
        <taxon>Unidentata</taxon>
        <taxon>Episquamata</taxon>
        <taxon>Toxicofera</taxon>
        <taxon>Serpentes</taxon>
        <taxon>Colubroidea</taxon>
        <taxon>Elapidae</taxon>
        <taxon>Hydrophiinae</taxon>
        <taxon>Pseudonaja</taxon>
    </lineage>
</organism>
<dbReference type="Ensembl" id="ENSPTXT00000025870.1">
    <property type="protein sequence ID" value="ENSPTXP00000025097.1"/>
    <property type="gene ID" value="ENSPTXG00000017507.1"/>
</dbReference>
<dbReference type="AlphaFoldDB" id="A0A670ZQQ6"/>
<dbReference type="Proteomes" id="UP000472273">
    <property type="component" value="Unplaced"/>
</dbReference>
<keyword evidence="1" id="KW-0812">Transmembrane</keyword>
<reference evidence="2" key="2">
    <citation type="submission" date="2025-09" db="UniProtKB">
        <authorList>
            <consortium name="Ensembl"/>
        </authorList>
    </citation>
    <scope>IDENTIFICATION</scope>
</reference>
<proteinExistence type="predicted"/>
<name>A0A670ZQQ6_PSETE</name>
<reference evidence="2" key="1">
    <citation type="submission" date="2025-08" db="UniProtKB">
        <authorList>
            <consortium name="Ensembl"/>
        </authorList>
    </citation>
    <scope>IDENTIFICATION</scope>
</reference>
<evidence type="ECO:0000256" key="1">
    <source>
        <dbReference type="SAM" id="Phobius"/>
    </source>
</evidence>